<dbReference type="CDD" id="cd09846">
    <property type="entry name" value="DUF1312"/>
    <property type="match status" value="1"/>
</dbReference>
<sequence>MPEKKLKFKKNDFILLGVLLVAALAVAAFYFIGSNNDHPIAVISVDGKNIMKVDLAKAEDKTFSLDKKSGLPVSFEIRDHKIRFVDVNCPDHVCENVGFISRSGESAVCLPNKTALVIR</sequence>
<dbReference type="AlphaFoldDB" id="A0A1H8CM08"/>
<protein>
    <submittedName>
        <fullName evidence="2">Uncharacterized protein</fullName>
    </submittedName>
</protein>
<gene>
    <name evidence="2" type="ORF">SAMN05216180_2168</name>
</gene>
<dbReference type="RefSeq" id="WP_162840891.1">
    <property type="nucleotide sequence ID" value="NZ_FOCG01000002.1"/>
</dbReference>
<evidence type="ECO:0000313" key="3">
    <source>
        <dbReference type="Proteomes" id="UP000199158"/>
    </source>
</evidence>
<keyword evidence="1" id="KW-1133">Transmembrane helix</keyword>
<feature type="transmembrane region" description="Helical" evidence="1">
    <location>
        <begin position="12"/>
        <end position="32"/>
    </location>
</feature>
<dbReference type="InterPro" id="IPR038690">
    <property type="entry name" value="NusG_2_sf"/>
</dbReference>
<dbReference type="Gene3D" id="2.60.320.10">
    <property type="entry name" value="N-utilization substance G protein NusG, insert domain"/>
    <property type="match status" value="1"/>
</dbReference>
<dbReference type="Pfam" id="PF07009">
    <property type="entry name" value="NusG_II"/>
    <property type="match status" value="1"/>
</dbReference>
<reference evidence="2 3" key="1">
    <citation type="submission" date="2016-10" db="EMBL/GenBank/DDBJ databases">
        <authorList>
            <person name="de Groot N.N."/>
        </authorList>
    </citation>
    <scope>NUCLEOTIDE SEQUENCE [LARGE SCALE GENOMIC DNA]</scope>
    <source>
        <strain evidence="2 3">CGMCC 1.5070</strain>
    </source>
</reference>
<accession>A0A1H8CM08</accession>
<dbReference type="EMBL" id="FOCG01000002">
    <property type="protein sequence ID" value="SEM95107.1"/>
    <property type="molecule type" value="Genomic_DNA"/>
</dbReference>
<keyword evidence="1" id="KW-0472">Membrane</keyword>
<dbReference type="STRING" id="474960.SAMN05216180_2168"/>
<keyword evidence="1" id="KW-0812">Transmembrane</keyword>
<keyword evidence="3" id="KW-1185">Reference proteome</keyword>
<dbReference type="Proteomes" id="UP000199158">
    <property type="component" value="Unassembled WGS sequence"/>
</dbReference>
<name>A0A1H8CM08_9FIRM</name>
<evidence type="ECO:0000313" key="2">
    <source>
        <dbReference type="EMBL" id="SEM95107.1"/>
    </source>
</evidence>
<evidence type="ECO:0000256" key="1">
    <source>
        <dbReference type="SAM" id="Phobius"/>
    </source>
</evidence>
<organism evidence="2 3">
    <name type="scientific">Hydrogenoanaerobacterium saccharovorans</name>
    <dbReference type="NCBI Taxonomy" id="474960"/>
    <lineage>
        <taxon>Bacteria</taxon>
        <taxon>Bacillati</taxon>
        <taxon>Bacillota</taxon>
        <taxon>Clostridia</taxon>
        <taxon>Eubacteriales</taxon>
        <taxon>Oscillospiraceae</taxon>
        <taxon>Hydrogenoanaerobacterium</taxon>
    </lineage>
</organism>
<proteinExistence type="predicted"/>